<dbReference type="AlphaFoldDB" id="A0A5B8LKJ1"/>
<sequence>MTPSSRALTRAREGLGTPFRLHGRDLRGMDCVGLVAWAWNAPAPTGYAIRSSPTERIVRELAALGFVRGAGPGAIVLIAPGPGQLHLGISTGEGVIHADAVARRVVERAAPLPWPILASWIRED</sequence>
<name>A0A5B8LKJ1_9SPHN</name>
<protein>
    <submittedName>
        <fullName evidence="1">NlpC/P60 family protein</fullName>
    </submittedName>
</protein>
<dbReference type="KEGG" id="spai:FPZ24_15360"/>
<dbReference type="OrthoDB" id="8481272at2"/>
<proteinExistence type="predicted"/>
<dbReference type="Gene3D" id="3.90.1720.10">
    <property type="entry name" value="endopeptidase domain like (from Nostoc punctiforme)"/>
    <property type="match status" value="1"/>
</dbReference>
<evidence type="ECO:0000313" key="2">
    <source>
        <dbReference type="Proteomes" id="UP000315673"/>
    </source>
</evidence>
<keyword evidence="2" id="KW-1185">Reference proteome</keyword>
<dbReference type="EMBL" id="CP042306">
    <property type="protein sequence ID" value="QDZ08673.1"/>
    <property type="molecule type" value="Genomic_DNA"/>
</dbReference>
<dbReference type="SUPFAM" id="SSF54001">
    <property type="entry name" value="Cysteine proteinases"/>
    <property type="match status" value="1"/>
</dbReference>
<reference evidence="1 2" key="1">
    <citation type="submission" date="2019-07" db="EMBL/GenBank/DDBJ databases">
        <title>Full genome sequence of Sphingomonas sp. 4R-6-7(HKS19).</title>
        <authorList>
            <person name="Im W.-T."/>
        </authorList>
    </citation>
    <scope>NUCLEOTIDE SEQUENCE [LARGE SCALE GENOMIC DNA]</scope>
    <source>
        <strain evidence="1 2">HKS19</strain>
    </source>
</reference>
<dbReference type="InterPro" id="IPR038765">
    <property type="entry name" value="Papain-like_cys_pep_sf"/>
</dbReference>
<evidence type="ECO:0000313" key="1">
    <source>
        <dbReference type="EMBL" id="QDZ08673.1"/>
    </source>
</evidence>
<organism evidence="1 2">
    <name type="scientific">Sphingomonas panacisoli</name>
    <dbReference type="NCBI Taxonomy" id="1813879"/>
    <lineage>
        <taxon>Bacteria</taxon>
        <taxon>Pseudomonadati</taxon>
        <taxon>Pseudomonadota</taxon>
        <taxon>Alphaproteobacteria</taxon>
        <taxon>Sphingomonadales</taxon>
        <taxon>Sphingomonadaceae</taxon>
        <taxon>Sphingomonas</taxon>
    </lineage>
</organism>
<gene>
    <name evidence="1" type="ORF">FPZ24_15360</name>
</gene>
<dbReference type="Proteomes" id="UP000315673">
    <property type="component" value="Chromosome"/>
</dbReference>
<dbReference type="RefSeq" id="WP_146573439.1">
    <property type="nucleotide sequence ID" value="NZ_CP042306.1"/>
</dbReference>
<accession>A0A5B8LKJ1</accession>